<keyword evidence="2" id="KW-1185">Reference proteome</keyword>
<dbReference type="Proteomes" id="UP001219934">
    <property type="component" value="Unassembled WGS sequence"/>
</dbReference>
<gene>
    <name evidence="1" type="ORF">JOQ06_013159</name>
</gene>
<accession>A0AAD6FT82</accession>
<dbReference type="EMBL" id="JAPTMU010000004">
    <property type="protein sequence ID" value="KAJ4944616.1"/>
    <property type="molecule type" value="Genomic_DNA"/>
</dbReference>
<protein>
    <submittedName>
        <fullName evidence="1">Uncharacterized protein</fullName>
    </submittedName>
</protein>
<organism evidence="1 2">
    <name type="scientific">Pogonophryne albipinna</name>
    <dbReference type="NCBI Taxonomy" id="1090488"/>
    <lineage>
        <taxon>Eukaryota</taxon>
        <taxon>Metazoa</taxon>
        <taxon>Chordata</taxon>
        <taxon>Craniata</taxon>
        <taxon>Vertebrata</taxon>
        <taxon>Euteleostomi</taxon>
        <taxon>Actinopterygii</taxon>
        <taxon>Neopterygii</taxon>
        <taxon>Teleostei</taxon>
        <taxon>Neoteleostei</taxon>
        <taxon>Acanthomorphata</taxon>
        <taxon>Eupercaria</taxon>
        <taxon>Perciformes</taxon>
        <taxon>Notothenioidei</taxon>
        <taxon>Pogonophryne</taxon>
    </lineage>
</organism>
<evidence type="ECO:0000313" key="2">
    <source>
        <dbReference type="Proteomes" id="UP001219934"/>
    </source>
</evidence>
<feature type="non-terminal residue" evidence="1">
    <location>
        <position position="67"/>
    </location>
</feature>
<proteinExistence type="predicted"/>
<dbReference type="AlphaFoldDB" id="A0AAD6FT82"/>
<comment type="caution">
    <text evidence="1">The sequence shown here is derived from an EMBL/GenBank/DDBJ whole genome shotgun (WGS) entry which is preliminary data.</text>
</comment>
<sequence>MLICLSIFFSFSQQPYVLFFCYSASFVVFVHSQRSIIPGWLRGAQLVRSSRHFLQRAIAMPTEGVVE</sequence>
<reference evidence="1" key="1">
    <citation type="submission" date="2022-11" db="EMBL/GenBank/DDBJ databases">
        <title>Chromosome-level genome of Pogonophryne albipinna.</title>
        <authorList>
            <person name="Jo E."/>
        </authorList>
    </citation>
    <scope>NUCLEOTIDE SEQUENCE</scope>
    <source>
        <strain evidence="1">SGF0006</strain>
        <tissue evidence="1">Muscle</tissue>
    </source>
</reference>
<evidence type="ECO:0000313" key="1">
    <source>
        <dbReference type="EMBL" id="KAJ4944616.1"/>
    </source>
</evidence>
<name>A0AAD6FT82_9TELE</name>